<dbReference type="EMBL" id="JAVHXJ020000030">
    <property type="protein sequence ID" value="MGI1897669.1"/>
    <property type="molecule type" value="Genomic_DNA"/>
</dbReference>
<gene>
    <name evidence="1" type="ORF">REH74_009080</name>
</gene>
<comment type="caution">
    <text evidence="1">The sequence shown here is derived from an EMBL/GenBank/DDBJ whole genome shotgun (WGS) entry which is preliminary data.</text>
</comment>
<proteinExistence type="predicted"/>
<organism evidence="1 2">
    <name type="scientific">Vibrio campbellii</name>
    <dbReference type="NCBI Taxonomy" id="680"/>
    <lineage>
        <taxon>Bacteria</taxon>
        <taxon>Pseudomonadati</taxon>
        <taxon>Pseudomonadota</taxon>
        <taxon>Gammaproteobacteria</taxon>
        <taxon>Vibrionales</taxon>
        <taxon>Vibrionaceae</taxon>
        <taxon>Vibrio</taxon>
    </lineage>
</organism>
<evidence type="ECO:0000313" key="1">
    <source>
        <dbReference type="EMBL" id="MGI1897669.1"/>
    </source>
</evidence>
<protein>
    <submittedName>
        <fullName evidence="1">Tyrosine-type recombinase/integrase</fullName>
    </submittedName>
</protein>
<accession>A0ACC7R785</accession>
<evidence type="ECO:0000313" key="2">
    <source>
        <dbReference type="Proteomes" id="UP001354073"/>
    </source>
</evidence>
<name>A0ACC7R785_9VIBR</name>
<dbReference type="Proteomes" id="UP001354073">
    <property type="component" value="Unassembled WGS sequence"/>
</dbReference>
<reference evidence="1" key="1">
    <citation type="submission" date="2024-11" db="EMBL/GenBank/DDBJ databases">
        <title>Identification of new Vibrio campbellii strains harboring the pVA1 plasmid isolated from Penaeus vannamei postlarvae affected by outbreaks of acute hepatopancreatic necrosis disease (AHPND) in Mexico.</title>
        <authorList>
            <person name="Gomez-Gil B."/>
            <person name="Enciso-Ibarra J."/>
        </authorList>
    </citation>
    <scope>NUCLEOTIDE SEQUENCE</scope>
    <source>
        <strain evidence="1">M270204</strain>
    </source>
</reference>
<sequence length="402" mass="47252">MYKDIYHNFNIDGTNIDKLYIYCDDNREPIILPSLWLIQMGIKQEVWGWYTTGNFDTHGRRYRPPKTVELSFRAEPVSENTLDNYVGHVYKLLEYINQHPNLSVHHTENLTTRFLNYYLNTILPDSLGSLTSLKAHQSGIAAYCNFLCALGIWPKDYSRSTTIYRKTRQYMAEKDTRPLKINYVATYEYNELLRCCSCKRDRLILQMGYEVGLRASENCGLELNDRGKHKGLRSIFEELTSRPEKMEWEYTLRGYYTKGKKTGKIYFDRELLEIMKSYHDNERASIVEESEHSEAPTLFVREDPKGRGFPIGVKQASTIFCNVKKQLAHINQELSYHDLRHTFATKLFHEELKNPEGQETRSESAALEVVRQRLRHSEGSTTVHRYIRLRTVMLTREHKEFA</sequence>